<accession>D1AX80</accession>
<dbReference type="InterPro" id="IPR003593">
    <property type="entry name" value="AAA+_ATPase"/>
</dbReference>
<keyword evidence="1" id="KW-0813">Transport</keyword>
<dbReference type="Pfam" id="PF00005">
    <property type="entry name" value="ABC_tran"/>
    <property type="match status" value="1"/>
</dbReference>
<dbReference type="PROSITE" id="PS50893">
    <property type="entry name" value="ABC_TRANSPORTER_2"/>
    <property type="match status" value="1"/>
</dbReference>
<dbReference type="STRING" id="519441.Smon_0425"/>
<evidence type="ECO:0000256" key="3">
    <source>
        <dbReference type="ARBA" id="ARBA00022840"/>
    </source>
</evidence>
<dbReference type="RefSeq" id="WP_012858463.1">
    <property type="nucleotide sequence ID" value="NC_013515.1"/>
</dbReference>
<evidence type="ECO:0000313" key="6">
    <source>
        <dbReference type="Proteomes" id="UP000002072"/>
    </source>
</evidence>
<dbReference type="GO" id="GO:0005524">
    <property type="term" value="F:ATP binding"/>
    <property type="evidence" value="ECO:0007669"/>
    <property type="project" value="UniProtKB-KW"/>
</dbReference>
<evidence type="ECO:0000256" key="2">
    <source>
        <dbReference type="ARBA" id="ARBA00022741"/>
    </source>
</evidence>
<dbReference type="EMBL" id="CP001779">
    <property type="protein sequence ID" value="ACZ00906.1"/>
    <property type="molecule type" value="Genomic_DNA"/>
</dbReference>
<organism evidence="5 6">
    <name type="scientific">Streptobacillus moniliformis (strain ATCC 14647 / DSM 12112 / NCTC 10651 / 9901)</name>
    <dbReference type="NCBI Taxonomy" id="519441"/>
    <lineage>
        <taxon>Bacteria</taxon>
        <taxon>Fusobacteriati</taxon>
        <taxon>Fusobacteriota</taxon>
        <taxon>Fusobacteriia</taxon>
        <taxon>Fusobacteriales</taxon>
        <taxon>Leptotrichiaceae</taxon>
        <taxon>Streptobacillus</taxon>
    </lineage>
</organism>
<dbReference type="AlphaFoldDB" id="D1AX80"/>
<dbReference type="OrthoDB" id="9804819at2"/>
<dbReference type="SUPFAM" id="SSF52540">
    <property type="entry name" value="P-loop containing nucleoside triphosphate hydrolases"/>
    <property type="match status" value="1"/>
</dbReference>
<protein>
    <submittedName>
        <fullName evidence="5">ABC transporter related protein</fullName>
    </submittedName>
</protein>
<dbReference type="InterPro" id="IPR050763">
    <property type="entry name" value="ABC_transporter_ATP-binding"/>
</dbReference>
<dbReference type="PROSITE" id="PS00211">
    <property type="entry name" value="ABC_TRANSPORTER_1"/>
    <property type="match status" value="1"/>
</dbReference>
<dbReference type="Proteomes" id="UP000002072">
    <property type="component" value="Chromosome"/>
</dbReference>
<dbReference type="GO" id="GO:0016887">
    <property type="term" value="F:ATP hydrolysis activity"/>
    <property type="evidence" value="ECO:0007669"/>
    <property type="project" value="InterPro"/>
</dbReference>
<dbReference type="GeneID" id="29673438"/>
<evidence type="ECO:0000313" key="5">
    <source>
        <dbReference type="EMBL" id="ACZ00906.1"/>
    </source>
</evidence>
<reference evidence="5 6" key="1">
    <citation type="journal article" date="2009" name="Stand. Genomic Sci.">
        <title>Complete genome sequence of Streptobacillus moniliformis type strain (9901T).</title>
        <authorList>
            <person name="Nolan M."/>
            <person name="Gronow S."/>
            <person name="Lapidus A."/>
            <person name="Ivanova N."/>
            <person name="Copeland A."/>
            <person name="Lucas S."/>
            <person name="Del Rio T.G."/>
            <person name="Chen F."/>
            <person name="Tice H."/>
            <person name="Pitluck S."/>
            <person name="Cheng J.F."/>
            <person name="Sims D."/>
            <person name="Meincke L."/>
            <person name="Bruce D."/>
            <person name="Goodwin L."/>
            <person name="Brettin T."/>
            <person name="Han C."/>
            <person name="Detter J.C."/>
            <person name="Ovchinikova G."/>
            <person name="Pati A."/>
            <person name="Mavromatis K."/>
            <person name="Mikhailova N."/>
            <person name="Chen A."/>
            <person name="Palaniappan K."/>
            <person name="Land M."/>
            <person name="Hauser L."/>
            <person name="Chang Y.J."/>
            <person name="Jeffries C.D."/>
            <person name="Rohde M."/>
            <person name="Sproer C."/>
            <person name="Goker M."/>
            <person name="Bristow J."/>
            <person name="Eisen J.A."/>
            <person name="Markowitz V."/>
            <person name="Hugenholtz P."/>
            <person name="Kyrpides N.C."/>
            <person name="Klenk H.P."/>
            <person name="Chain P."/>
        </authorList>
    </citation>
    <scope>NUCLEOTIDE SEQUENCE [LARGE SCALE GENOMIC DNA]</scope>
    <source>
        <strain evidence="6">ATCC 14647 / DSM 12112 / NCTC 10651 / 9901</strain>
    </source>
</reference>
<sequence length="339" mass="39411">MKAQGHSIIKVENLTKEFTIYKRKGLFSREKKIIRVVSNLNFEINEGERLGFLGPNGSGKSTTIKMLTGILTPTSGNCYVNSLIPTKNRIENAKIIGVVFGQKSSLWWDLTLEDNLKLLKEIYDIDNKEFEERYKYLDDILNIDEIKYKQIRQLSLGQRMKADLAGALLHKPKILFLDEPTIGLDVVIKDKILKTLKKINEDENVTILLTTHDMRDVEYLCNNIIVINNGEIIYKNSLENLKKIYSKDKVCICNLINTINVSSLMNELTLDKTIKEYKLEKNNLRIIFENNIEREKELILKLFNKLEIENIKFEEISIDKIVKRIYNDNHKTKNNLETL</sequence>
<proteinExistence type="predicted"/>
<dbReference type="Gene3D" id="3.40.50.300">
    <property type="entry name" value="P-loop containing nucleotide triphosphate hydrolases"/>
    <property type="match status" value="1"/>
</dbReference>
<feature type="domain" description="ABC transporter" evidence="4">
    <location>
        <begin position="9"/>
        <end position="254"/>
    </location>
</feature>
<dbReference type="InterPro" id="IPR027417">
    <property type="entry name" value="P-loop_NTPase"/>
</dbReference>
<keyword evidence="3" id="KW-0067">ATP-binding</keyword>
<dbReference type="InterPro" id="IPR003439">
    <property type="entry name" value="ABC_transporter-like_ATP-bd"/>
</dbReference>
<keyword evidence="2" id="KW-0547">Nucleotide-binding</keyword>
<dbReference type="PANTHER" id="PTHR42711">
    <property type="entry name" value="ABC TRANSPORTER ATP-BINDING PROTEIN"/>
    <property type="match status" value="1"/>
</dbReference>
<dbReference type="HOGENOM" id="CLU_000604_1_2_0"/>
<dbReference type="InterPro" id="IPR017871">
    <property type="entry name" value="ABC_transporter-like_CS"/>
</dbReference>
<dbReference type="KEGG" id="smf:Smon_0425"/>
<evidence type="ECO:0000259" key="4">
    <source>
        <dbReference type="PROSITE" id="PS50893"/>
    </source>
</evidence>
<name>D1AX80_STRM9</name>
<gene>
    <name evidence="5" type="ordered locus">Smon_0425</name>
</gene>
<dbReference type="PANTHER" id="PTHR42711:SF1">
    <property type="entry name" value="ABC-TRANSPORT PROTEIN, ATP-BINDING COMPONENT"/>
    <property type="match status" value="1"/>
</dbReference>
<keyword evidence="6" id="KW-1185">Reference proteome</keyword>
<dbReference type="SMART" id="SM00382">
    <property type="entry name" value="AAA"/>
    <property type="match status" value="1"/>
</dbReference>
<evidence type="ECO:0000256" key="1">
    <source>
        <dbReference type="ARBA" id="ARBA00022448"/>
    </source>
</evidence>
<dbReference type="eggNOG" id="COG4586">
    <property type="taxonomic scope" value="Bacteria"/>
</dbReference>